<dbReference type="KEGG" id="kme:H0A61_01667"/>
<dbReference type="SUPFAM" id="SSF54862">
    <property type="entry name" value="4Fe-4S ferredoxins"/>
    <property type="match status" value="1"/>
</dbReference>
<evidence type="ECO:0000313" key="7">
    <source>
        <dbReference type="Proteomes" id="UP000662904"/>
    </source>
</evidence>
<protein>
    <submittedName>
        <fullName evidence="6">Putative ferredoxin-like protein YdhY</fullName>
    </submittedName>
</protein>
<evidence type="ECO:0000256" key="1">
    <source>
        <dbReference type="ARBA" id="ARBA00022485"/>
    </source>
</evidence>
<dbReference type="Proteomes" id="UP000662904">
    <property type="component" value="Chromosome"/>
</dbReference>
<evidence type="ECO:0000259" key="5">
    <source>
        <dbReference type="PROSITE" id="PS51379"/>
    </source>
</evidence>
<dbReference type="GO" id="GO:0046872">
    <property type="term" value="F:metal ion binding"/>
    <property type="evidence" value="ECO:0007669"/>
    <property type="project" value="UniProtKB-KW"/>
</dbReference>
<dbReference type="Gene3D" id="3.30.70.20">
    <property type="match status" value="2"/>
</dbReference>
<dbReference type="InterPro" id="IPR050572">
    <property type="entry name" value="Fe-S_Ferredoxin"/>
</dbReference>
<dbReference type="PANTHER" id="PTHR43687:SF1">
    <property type="entry name" value="FERREDOXIN III"/>
    <property type="match status" value="1"/>
</dbReference>
<dbReference type="PROSITE" id="PS00198">
    <property type="entry name" value="4FE4S_FER_1"/>
    <property type="match status" value="2"/>
</dbReference>
<feature type="domain" description="4Fe-4S ferredoxin-type" evidence="5">
    <location>
        <begin position="42"/>
        <end position="69"/>
    </location>
</feature>
<dbReference type="GO" id="GO:0051539">
    <property type="term" value="F:4 iron, 4 sulfur cluster binding"/>
    <property type="evidence" value="ECO:0007669"/>
    <property type="project" value="UniProtKB-KW"/>
</dbReference>
<keyword evidence="7" id="KW-1185">Reference proteome</keyword>
<feature type="domain" description="4Fe-4S ferredoxin-type" evidence="5">
    <location>
        <begin position="1"/>
        <end position="30"/>
    </location>
</feature>
<evidence type="ECO:0000256" key="3">
    <source>
        <dbReference type="ARBA" id="ARBA00023004"/>
    </source>
</evidence>
<dbReference type="RefSeq" id="WP_206706666.1">
    <property type="nucleotide sequence ID" value="NZ_CP059066.1"/>
</dbReference>
<feature type="domain" description="4Fe-4S ferredoxin-type" evidence="5">
    <location>
        <begin position="70"/>
        <end position="91"/>
    </location>
</feature>
<dbReference type="PROSITE" id="PS51379">
    <property type="entry name" value="4FE4S_FER_2"/>
    <property type="match status" value="4"/>
</dbReference>
<evidence type="ECO:0000313" key="6">
    <source>
        <dbReference type="EMBL" id="QSQ09306.1"/>
    </source>
</evidence>
<organism evidence="6 7">
    <name type="scientific">Koleobacter methoxysyntrophicus</name>
    <dbReference type="NCBI Taxonomy" id="2751313"/>
    <lineage>
        <taxon>Bacteria</taxon>
        <taxon>Bacillati</taxon>
        <taxon>Bacillota</taxon>
        <taxon>Clostridia</taxon>
        <taxon>Koleobacterales</taxon>
        <taxon>Koleobacteraceae</taxon>
        <taxon>Koleobacter</taxon>
    </lineage>
</organism>
<dbReference type="CDD" id="cd16372">
    <property type="entry name" value="DMSOR_beta_like"/>
    <property type="match status" value="1"/>
</dbReference>
<dbReference type="Pfam" id="PF12800">
    <property type="entry name" value="Fer4_4"/>
    <property type="match status" value="1"/>
</dbReference>
<dbReference type="Pfam" id="PF00037">
    <property type="entry name" value="Fer4"/>
    <property type="match status" value="1"/>
</dbReference>
<dbReference type="InterPro" id="IPR017900">
    <property type="entry name" value="4Fe4S_Fe_S_CS"/>
</dbReference>
<feature type="domain" description="4Fe-4S ferredoxin-type" evidence="5">
    <location>
        <begin position="97"/>
        <end position="125"/>
    </location>
</feature>
<name>A0A8A0RQ36_9FIRM</name>
<keyword evidence="4" id="KW-0411">Iron-sulfur</keyword>
<dbReference type="EMBL" id="CP059066">
    <property type="protein sequence ID" value="QSQ09306.1"/>
    <property type="molecule type" value="Genomic_DNA"/>
</dbReference>
<gene>
    <name evidence="6" type="primary">ydhY</name>
    <name evidence="6" type="ORF">H0A61_01667</name>
</gene>
<evidence type="ECO:0000256" key="4">
    <source>
        <dbReference type="ARBA" id="ARBA00023014"/>
    </source>
</evidence>
<keyword evidence="1" id="KW-0004">4Fe-4S</keyword>
<dbReference type="PANTHER" id="PTHR43687">
    <property type="entry name" value="ADENYLYLSULFATE REDUCTASE, BETA SUBUNIT"/>
    <property type="match status" value="1"/>
</dbReference>
<accession>A0A8A0RQ36</accession>
<dbReference type="InterPro" id="IPR017896">
    <property type="entry name" value="4Fe4S_Fe-S-bd"/>
</dbReference>
<reference evidence="6" key="1">
    <citation type="submission" date="2020-07" db="EMBL/GenBank/DDBJ databases">
        <title>Koleobacter methoxysyntrophicus gen. nov., sp. nov., a novel anaerobic bacterium isolated from deep subsurface oil field and proposal of Koleobacterales ord. nov. in the phylum Firmicutes.</title>
        <authorList>
            <person name="Sakamoto S."/>
            <person name="Tamaki H."/>
        </authorList>
    </citation>
    <scope>NUCLEOTIDE SEQUENCE</scope>
    <source>
        <strain evidence="6">NRmbB1</strain>
    </source>
</reference>
<proteinExistence type="predicted"/>
<dbReference type="AlphaFoldDB" id="A0A8A0RQ36"/>
<evidence type="ECO:0000256" key="2">
    <source>
        <dbReference type="ARBA" id="ARBA00022723"/>
    </source>
</evidence>
<sequence length="125" mass="13908">MILKTKPELCTQCGQCEKVCSRVWFKEENPEKSAIRVNSKGDGVLINVCNQCGECIEVCPTEAIYRAKNGVVRIDKEKCVGCYSCVGFCPTMSMFFHKDVQEPFKCVACGMCAKECPTGAIYLEK</sequence>
<keyword evidence="3" id="KW-0408">Iron</keyword>
<keyword evidence="2" id="KW-0479">Metal-binding</keyword>
<dbReference type="Pfam" id="PF14697">
    <property type="entry name" value="Fer4_21"/>
    <property type="match status" value="1"/>
</dbReference>